<protein>
    <recommendedName>
        <fullName evidence="2">DUF6697 domain-containing protein</fullName>
    </recommendedName>
</protein>
<dbReference type="OrthoDB" id="3058581at2759"/>
<evidence type="ECO:0000256" key="1">
    <source>
        <dbReference type="SAM" id="MobiDB-lite"/>
    </source>
</evidence>
<feature type="region of interest" description="Disordered" evidence="1">
    <location>
        <begin position="170"/>
        <end position="358"/>
    </location>
</feature>
<organism evidence="3 4">
    <name type="scientific">Hypsizygus marmoreus</name>
    <name type="common">White beech mushroom</name>
    <name type="synonym">Agaricus marmoreus</name>
    <dbReference type="NCBI Taxonomy" id="39966"/>
    <lineage>
        <taxon>Eukaryota</taxon>
        <taxon>Fungi</taxon>
        <taxon>Dikarya</taxon>
        <taxon>Basidiomycota</taxon>
        <taxon>Agaricomycotina</taxon>
        <taxon>Agaricomycetes</taxon>
        <taxon>Agaricomycetidae</taxon>
        <taxon>Agaricales</taxon>
        <taxon>Tricholomatineae</taxon>
        <taxon>Lyophyllaceae</taxon>
        <taxon>Hypsizygus</taxon>
    </lineage>
</organism>
<dbReference type="Proteomes" id="UP000076154">
    <property type="component" value="Unassembled WGS sequence"/>
</dbReference>
<feature type="compositionally biased region" description="Polar residues" evidence="1">
    <location>
        <begin position="180"/>
        <end position="190"/>
    </location>
</feature>
<evidence type="ECO:0000313" key="4">
    <source>
        <dbReference type="Proteomes" id="UP000076154"/>
    </source>
</evidence>
<keyword evidence="4" id="KW-1185">Reference proteome</keyword>
<comment type="caution">
    <text evidence="3">The sequence shown here is derived from an EMBL/GenBank/DDBJ whole genome shotgun (WGS) entry which is preliminary data.</text>
</comment>
<feature type="region of interest" description="Disordered" evidence="1">
    <location>
        <begin position="82"/>
        <end position="150"/>
    </location>
</feature>
<accession>A0A369J5Y0</accession>
<feature type="domain" description="DUF6697" evidence="2">
    <location>
        <begin position="389"/>
        <end position="548"/>
    </location>
</feature>
<evidence type="ECO:0000313" key="3">
    <source>
        <dbReference type="EMBL" id="RDB17469.1"/>
    </source>
</evidence>
<name>A0A369J5Y0_HYPMA</name>
<dbReference type="InterPro" id="IPR046520">
    <property type="entry name" value="DUF6697"/>
</dbReference>
<dbReference type="Pfam" id="PF20411">
    <property type="entry name" value="DUF6697"/>
    <property type="match status" value="1"/>
</dbReference>
<proteinExistence type="predicted"/>
<feature type="compositionally biased region" description="Polar residues" evidence="1">
    <location>
        <begin position="101"/>
        <end position="117"/>
    </location>
</feature>
<feature type="compositionally biased region" description="Polar residues" evidence="1">
    <location>
        <begin position="284"/>
        <end position="294"/>
    </location>
</feature>
<evidence type="ECO:0000259" key="2">
    <source>
        <dbReference type="Pfam" id="PF20411"/>
    </source>
</evidence>
<feature type="compositionally biased region" description="Basic and acidic residues" evidence="1">
    <location>
        <begin position="317"/>
        <end position="327"/>
    </location>
</feature>
<gene>
    <name evidence="3" type="ORF">Hypma_001606</name>
</gene>
<feature type="compositionally biased region" description="Basic residues" evidence="1">
    <location>
        <begin position="337"/>
        <end position="347"/>
    </location>
</feature>
<dbReference type="InParanoid" id="A0A369J5Y0"/>
<sequence>MLHDEILMVDVERVLRENAQLKLRLTRLEDLEAELCAVREERDIFRKDLARNRLHVARLTNLVEAKDTKLKDAERQLEWISKQKQQARSQRENSRTPHVRYQSTSRDLERSTTSTMEGPSKVYASRPKKRALGTVNQNMASDVRPEKRIKVETPEVRPIIKREDRADISELSWDHEDNNPAPSLVSSAGSPSGHDGDKSSSEEEILPPGEIHTVKQATYGMSSLPPPLPTDESALPREASLDSAPHVPKVHIRQRSPSAASLADSARTENTIMPATKTVPLAQSKITQWTSGTRPISPPPSVAENLSQPEASPPKAADTKPRTDFKQETQGQSSKSKTPKPSRRRVAKSLFERPPNAPKLILPDEDVLAIVRRAAAVPAIDPAPSELLVSRQLVTQWYGQAGDDGAFMESSRLGPFLFISPENSPSLPQKPGDPATIIISGKTPTNPLVTLFFCIGTDDRWMLAGMYRLSTRKMLPDEFKMQSKEFKSNFAQDILKGKSLPLASGPLNPEFRTPDEVVHAFESGDETLLFGTLTFFMYSHAFARDMESRFQRMHATDAAS</sequence>
<dbReference type="EMBL" id="LUEZ02000112">
    <property type="protein sequence ID" value="RDB17469.1"/>
    <property type="molecule type" value="Genomic_DNA"/>
</dbReference>
<dbReference type="AlphaFoldDB" id="A0A369J5Y0"/>
<reference evidence="3" key="1">
    <citation type="submission" date="2018-04" db="EMBL/GenBank/DDBJ databases">
        <title>Whole genome sequencing of Hypsizygus marmoreus.</title>
        <authorList>
            <person name="Choi I.-G."/>
            <person name="Min B."/>
            <person name="Kim J.-G."/>
            <person name="Kim S."/>
            <person name="Oh Y.-L."/>
            <person name="Kong W.-S."/>
            <person name="Park H."/>
            <person name="Jeong J."/>
            <person name="Song E.-S."/>
        </authorList>
    </citation>
    <scope>NUCLEOTIDE SEQUENCE [LARGE SCALE GENOMIC DNA]</scope>
    <source>
        <strain evidence="3">51987-8</strain>
    </source>
</reference>